<evidence type="ECO:0000313" key="3">
    <source>
        <dbReference type="Proteomes" id="UP000823908"/>
    </source>
</evidence>
<reference evidence="2" key="2">
    <citation type="submission" date="2021-04" db="EMBL/GenBank/DDBJ databases">
        <authorList>
            <person name="Gilroy R."/>
        </authorList>
    </citation>
    <scope>NUCLEOTIDE SEQUENCE</scope>
    <source>
        <strain evidence="2">ChiHjej10B9-4811</strain>
    </source>
</reference>
<keyword evidence="1" id="KW-0175">Coiled coil</keyword>
<gene>
    <name evidence="2" type="ORF">H9908_05420</name>
</gene>
<comment type="caution">
    <text evidence="2">The sequence shown here is derived from an EMBL/GenBank/DDBJ whole genome shotgun (WGS) entry which is preliminary data.</text>
</comment>
<evidence type="ECO:0000313" key="2">
    <source>
        <dbReference type="EMBL" id="HJD51287.1"/>
    </source>
</evidence>
<accession>A0A9D2UF55</accession>
<name>A0A9D2UF55_9MICC</name>
<feature type="coiled-coil region" evidence="1">
    <location>
        <begin position="60"/>
        <end position="98"/>
    </location>
</feature>
<dbReference type="AlphaFoldDB" id="A0A9D2UF55"/>
<dbReference type="Proteomes" id="UP000823908">
    <property type="component" value="Unassembled WGS sequence"/>
</dbReference>
<proteinExistence type="predicted"/>
<sequence>MKTDLNVLARPWAGGWELIIDEDNATQVRSLTSARQQVIDYMGTLYPDIDFSTIRVHLIYEKVSEELESARRDLKLAQQKEEEAAAKIREVVRQLRQDGLSLGETAAILEVSKARVQQLQAA</sequence>
<protein>
    <submittedName>
        <fullName evidence="2">Antitoxin HicB</fullName>
    </submittedName>
</protein>
<reference evidence="2" key="1">
    <citation type="journal article" date="2021" name="PeerJ">
        <title>Extensive microbial diversity within the chicken gut microbiome revealed by metagenomics and culture.</title>
        <authorList>
            <person name="Gilroy R."/>
            <person name="Ravi A."/>
            <person name="Getino M."/>
            <person name="Pursley I."/>
            <person name="Horton D.L."/>
            <person name="Alikhan N.F."/>
            <person name="Baker D."/>
            <person name="Gharbi K."/>
            <person name="Hall N."/>
            <person name="Watson M."/>
            <person name="Adriaenssens E.M."/>
            <person name="Foster-Nyarko E."/>
            <person name="Jarju S."/>
            <person name="Secka A."/>
            <person name="Antonio M."/>
            <person name="Oren A."/>
            <person name="Chaudhuri R.R."/>
            <person name="La Ragione R."/>
            <person name="Hildebrand F."/>
            <person name="Pallen M.J."/>
        </authorList>
    </citation>
    <scope>NUCLEOTIDE SEQUENCE</scope>
    <source>
        <strain evidence="2">ChiHjej10B9-4811</strain>
    </source>
</reference>
<evidence type="ECO:0000256" key="1">
    <source>
        <dbReference type="SAM" id="Coils"/>
    </source>
</evidence>
<organism evidence="2 3">
    <name type="scientific">Candidatus Rothia avistercoris</name>
    <dbReference type="NCBI Taxonomy" id="2840479"/>
    <lineage>
        <taxon>Bacteria</taxon>
        <taxon>Bacillati</taxon>
        <taxon>Actinomycetota</taxon>
        <taxon>Actinomycetes</taxon>
        <taxon>Micrococcales</taxon>
        <taxon>Micrococcaceae</taxon>
        <taxon>Rothia</taxon>
    </lineage>
</organism>
<dbReference type="EMBL" id="DWUS01000122">
    <property type="protein sequence ID" value="HJD51287.1"/>
    <property type="molecule type" value="Genomic_DNA"/>
</dbReference>